<evidence type="ECO:0000256" key="6">
    <source>
        <dbReference type="ARBA" id="ARBA00022475"/>
    </source>
</evidence>
<protein>
    <recommendedName>
        <fullName evidence="5 15">NAD(P) transhydrogenase subunit beta</fullName>
        <ecNumber evidence="4 15">7.1.1.1</ecNumber>
    </recommendedName>
    <alternativeName>
        <fullName evidence="15">Nicotinamide nucleotide transhydrogenase subunit beta</fullName>
    </alternativeName>
</protein>
<comment type="subcellular location">
    <subcellularLocation>
        <location evidence="2">Cell inner membrane</location>
        <topology evidence="2">Multi-pass membrane protein</topology>
    </subcellularLocation>
</comment>
<evidence type="ECO:0000256" key="12">
    <source>
        <dbReference type="ARBA" id="ARBA00023027"/>
    </source>
</evidence>
<evidence type="ECO:0000256" key="3">
    <source>
        <dbReference type="ARBA" id="ARBA00007919"/>
    </source>
</evidence>
<comment type="function">
    <text evidence="1 15">The transhydrogenation between NADH and NADP is coupled to respiration and ATP hydrolysis and functions as a proton pump across the membrane.</text>
</comment>
<proteinExistence type="inferred from homology"/>
<evidence type="ECO:0000256" key="5">
    <source>
        <dbReference type="ARBA" id="ARBA00014581"/>
    </source>
</evidence>
<evidence type="ECO:0000256" key="10">
    <source>
        <dbReference type="ARBA" id="ARBA00022967"/>
    </source>
</evidence>
<dbReference type="EC" id="7.1.1.1" evidence="4 15"/>
<dbReference type="InterPro" id="IPR029035">
    <property type="entry name" value="DHS-like_NAD/FAD-binding_dom"/>
</dbReference>
<dbReference type="GO" id="GO:0005886">
    <property type="term" value="C:plasma membrane"/>
    <property type="evidence" value="ECO:0007669"/>
    <property type="project" value="UniProtKB-SubCell"/>
</dbReference>
<keyword evidence="11 16" id="KW-1133">Transmembrane helix</keyword>
<feature type="transmembrane region" description="Helical" evidence="16">
    <location>
        <begin position="57"/>
        <end position="74"/>
    </location>
</feature>
<accession>A0A1A2SH35</accession>
<comment type="catalytic activity">
    <reaction evidence="14 15">
        <text>NAD(+) + NADPH + H(+)(in) = NADH + NADP(+) + H(+)(out)</text>
        <dbReference type="Rhea" id="RHEA:47992"/>
        <dbReference type="ChEBI" id="CHEBI:15378"/>
        <dbReference type="ChEBI" id="CHEBI:57540"/>
        <dbReference type="ChEBI" id="CHEBI:57783"/>
        <dbReference type="ChEBI" id="CHEBI:57945"/>
        <dbReference type="ChEBI" id="CHEBI:58349"/>
        <dbReference type="EC" id="7.1.1.1"/>
    </reaction>
</comment>
<keyword evidence="13 15" id="KW-0472">Membrane</keyword>
<evidence type="ECO:0000256" key="9">
    <source>
        <dbReference type="ARBA" id="ARBA00022857"/>
    </source>
</evidence>
<keyword evidence="12 15" id="KW-0520">NAD</keyword>
<dbReference type="Gene3D" id="3.40.50.1220">
    <property type="entry name" value="TPP-binding domain"/>
    <property type="match status" value="1"/>
</dbReference>
<dbReference type="EMBL" id="LZJS01000057">
    <property type="protein sequence ID" value="OBH63077.1"/>
    <property type="molecule type" value="Genomic_DNA"/>
</dbReference>
<dbReference type="SUPFAM" id="SSF52467">
    <property type="entry name" value="DHS-like NAD/FAD-binding domain"/>
    <property type="match status" value="1"/>
</dbReference>
<feature type="transmembrane region" description="Helical" evidence="16">
    <location>
        <begin position="32"/>
        <end position="51"/>
    </location>
</feature>
<keyword evidence="6 15" id="KW-1003">Cell membrane</keyword>
<sequence>MNYLVIGLYIISFALFIYGLMGLTGPKTAVRGNLIAAVGMALAVAATLIKIRHTDQWVLIIAGLVVGVVLGVPPARYTKMTAMPQLVAFFNGVGGGTVALIALAEFIETRGFSAFQHGESPTVHIVVASLFAAIIGSISFWGSTIAFGKLQEIISGSPIGFGRAQQPINLLLLAAAVVAAVVIGLHAHPGPPGGTAGASLWWMIGLLAAAGVLGLMVVLPIGGADMPVVISLLNAMTGLSAAAAGLALNNTAMIVAGMIVGASGSILTNLMAKAMNRSIPAIVAGGFGGGGVAPSGGDAGDKTVKATSAADAAIQMAYANQVIVVPGYGLAVAQAQHAVKDMAALLEDKGVEVKYAIHPVAGRMPGHMNVLLAEAEVDYDAMKDMDDINDEFARTDVAIVIGANDVTNPAARNDASSPIYGMPILNVDKAKSVIVLKRSMNSGFAGIDNPLFYGEGTSMLFGDAKKSVTEVAEELKAL</sequence>
<evidence type="ECO:0000256" key="16">
    <source>
        <dbReference type="SAM" id="Phobius"/>
    </source>
</evidence>
<dbReference type="PIRSF" id="PIRSF000204">
    <property type="entry name" value="PNTB"/>
    <property type="match status" value="1"/>
</dbReference>
<keyword evidence="8 16" id="KW-0812">Transmembrane</keyword>
<feature type="transmembrane region" description="Helical" evidence="16">
    <location>
        <begin position="200"/>
        <end position="221"/>
    </location>
</feature>
<evidence type="ECO:0000256" key="1">
    <source>
        <dbReference type="ARBA" id="ARBA00003943"/>
    </source>
</evidence>
<gene>
    <name evidence="18" type="ORF">A5685_01465</name>
</gene>
<feature type="transmembrane region" description="Helical" evidence="16">
    <location>
        <begin position="168"/>
        <end position="188"/>
    </location>
</feature>
<reference evidence="18 19" key="1">
    <citation type="submission" date="2016-06" db="EMBL/GenBank/DDBJ databases">
        <authorList>
            <person name="Kjaerup R.B."/>
            <person name="Dalgaard T.S."/>
            <person name="Juul-Madsen H.R."/>
        </authorList>
    </citation>
    <scope>NUCLEOTIDE SEQUENCE [LARGE SCALE GENOMIC DNA]</scope>
    <source>
        <strain evidence="18 19">E2464</strain>
    </source>
</reference>
<keyword evidence="10 15" id="KW-1278">Translocase</keyword>
<dbReference type="Proteomes" id="UP000093861">
    <property type="component" value="Unassembled WGS sequence"/>
</dbReference>
<dbReference type="GO" id="GO:0050661">
    <property type="term" value="F:NADP binding"/>
    <property type="evidence" value="ECO:0007669"/>
    <property type="project" value="InterPro"/>
</dbReference>
<evidence type="ECO:0000256" key="7">
    <source>
        <dbReference type="ARBA" id="ARBA00022519"/>
    </source>
</evidence>
<dbReference type="AlphaFoldDB" id="A0A1A2SH35"/>
<comment type="caution">
    <text evidence="18">The sequence shown here is derived from an EMBL/GenBank/DDBJ whole genome shotgun (WGS) entry which is preliminary data.</text>
</comment>
<feature type="transmembrane region" description="Helical" evidence="16">
    <location>
        <begin position="124"/>
        <end position="147"/>
    </location>
</feature>
<dbReference type="PANTHER" id="PTHR44758:SF1">
    <property type="entry name" value="NAD(P) TRANSHYDROGENASE SUBUNIT BETA"/>
    <property type="match status" value="1"/>
</dbReference>
<dbReference type="GO" id="GO:0008750">
    <property type="term" value="F:proton-translocating NAD(P)+ transhydrogenase activity"/>
    <property type="evidence" value="ECO:0007669"/>
    <property type="project" value="UniProtKB-EC"/>
</dbReference>
<feature type="transmembrane region" description="Helical" evidence="16">
    <location>
        <begin position="254"/>
        <end position="272"/>
    </location>
</feature>
<organism evidence="18 19">
    <name type="scientific">Mycobacterium colombiense</name>
    <dbReference type="NCBI Taxonomy" id="339268"/>
    <lineage>
        <taxon>Bacteria</taxon>
        <taxon>Bacillati</taxon>
        <taxon>Actinomycetota</taxon>
        <taxon>Actinomycetes</taxon>
        <taxon>Mycobacteriales</taxon>
        <taxon>Mycobacteriaceae</taxon>
        <taxon>Mycobacterium</taxon>
        <taxon>Mycobacterium avium complex (MAC)</taxon>
    </lineage>
</organism>
<evidence type="ECO:0000313" key="19">
    <source>
        <dbReference type="Proteomes" id="UP000093861"/>
    </source>
</evidence>
<dbReference type="RefSeq" id="WP_064950965.1">
    <property type="nucleotide sequence ID" value="NZ_LZJS01000057.1"/>
</dbReference>
<evidence type="ECO:0000256" key="11">
    <source>
        <dbReference type="ARBA" id="ARBA00022989"/>
    </source>
</evidence>
<dbReference type="FunFam" id="3.40.50.1220:FF:000002">
    <property type="entry name" value="NAD(P) transhydrogenase subunit beta"/>
    <property type="match status" value="1"/>
</dbReference>
<evidence type="ECO:0000256" key="8">
    <source>
        <dbReference type="ARBA" id="ARBA00022692"/>
    </source>
</evidence>
<feature type="transmembrane region" description="Helical" evidence="16">
    <location>
        <begin position="86"/>
        <end position="104"/>
    </location>
</feature>
<feature type="domain" description="NADP transhydrogenase beta-like" evidence="17">
    <location>
        <begin position="8"/>
        <end position="473"/>
    </location>
</feature>
<evidence type="ECO:0000256" key="15">
    <source>
        <dbReference type="PIRNR" id="PIRNR000204"/>
    </source>
</evidence>
<evidence type="ECO:0000256" key="2">
    <source>
        <dbReference type="ARBA" id="ARBA00004429"/>
    </source>
</evidence>
<evidence type="ECO:0000256" key="13">
    <source>
        <dbReference type="ARBA" id="ARBA00023136"/>
    </source>
</evidence>
<keyword evidence="9 15" id="KW-0521">NADP</keyword>
<evidence type="ECO:0000256" key="14">
    <source>
        <dbReference type="ARBA" id="ARBA00048202"/>
    </source>
</evidence>
<comment type="similarity">
    <text evidence="3 15">Belongs to the PNT beta subunit family.</text>
</comment>
<keyword evidence="7 15" id="KW-0997">Cell inner membrane</keyword>
<feature type="transmembrane region" description="Helical" evidence="16">
    <location>
        <begin position="6"/>
        <end position="25"/>
    </location>
</feature>
<dbReference type="Pfam" id="PF02233">
    <property type="entry name" value="PNTB"/>
    <property type="match status" value="1"/>
</dbReference>
<dbReference type="InterPro" id="IPR012136">
    <property type="entry name" value="NADH_DH_b"/>
</dbReference>
<dbReference type="InterPro" id="IPR034300">
    <property type="entry name" value="PNTB-like"/>
</dbReference>
<evidence type="ECO:0000256" key="4">
    <source>
        <dbReference type="ARBA" id="ARBA00012943"/>
    </source>
</evidence>
<feature type="transmembrane region" description="Helical" evidence="16">
    <location>
        <begin position="228"/>
        <end position="248"/>
    </location>
</feature>
<evidence type="ECO:0000313" key="18">
    <source>
        <dbReference type="EMBL" id="OBH63077.1"/>
    </source>
</evidence>
<dbReference type="PANTHER" id="PTHR44758">
    <property type="entry name" value="NAD(P) TRANSHYDROGENASE SUBUNIT BETA"/>
    <property type="match status" value="1"/>
</dbReference>
<evidence type="ECO:0000259" key="17">
    <source>
        <dbReference type="Pfam" id="PF02233"/>
    </source>
</evidence>
<name>A0A1A2SH35_9MYCO</name>